<dbReference type="Pfam" id="PF01535">
    <property type="entry name" value="PPR"/>
    <property type="match status" value="3"/>
</dbReference>
<dbReference type="InterPro" id="IPR046848">
    <property type="entry name" value="E_motif"/>
</dbReference>
<dbReference type="PROSITE" id="PS51375">
    <property type="entry name" value="PPR"/>
    <property type="match status" value="3"/>
</dbReference>
<evidence type="ECO:0000256" key="2">
    <source>
        <dbReference type="ARBA" id="ARBA00022946"/>
    </source>
</evidence>
<evidence type="ECO:0000313" key="5">
    <source>
        <dbReference type="EMBL" id="RLM87274.1"/>
    </source>
</evidence>
<evidence type="ECO:0000256" key="3">
    <source>
        <dbReference type="PROSITE-ProRule" id="PRU00708"/>
    </source>
</evidence>
<sequence length="609" mass="66116">MGPRPARPVRLVRSSDARQGANWLGTPSTTRRLRRELERGSSAAGRAVSFFFPRPPPNRAMPPRKPLTALLKSATRPGHLLQLHALMLKSSHFPHHAFPTARLVASPLPYALSLFAAVPRPTLFQHTALLRALSACPSAASLAASLSVLTSARARLPDLDEFAFQPLLALCVKIPGDAEAASIGKQLHALVLRYGFLDVVKLRNVLCHFYCRCGNMADARRVFDEMPGRDVISWNTVIGGYVRAEDVGTAVDMFTAMRWADMDVNMTAVITLIGCGWQGESVHGFCVKAGLCSDVKVAAAMVRMYVREGGAECASKVFHETARRDLVLCNCMVDGYAKAGRIQEAMDLIDRMRQFGMRPTSGTLVGVLSGCGASGALPAGRRIHELAQEAGLELDSALGTALMDMYFKCGCPDEAVSVFNAMHNRDVKAWTAMIMGFGVNGQPGAAISLFYRMEEDGVAPNEVTFLALLSTCSHGGLVQEGKEFLEHMVLHHGLSPSPEHYGCVIDLLGRAGRLDEVYELIRSLASWGDATGWRALLAASRVHGNVKLGRMVQSQLDAMGHYHPSDAIQLSNTYASEGRWDEIARLRDLEAQKISVEKETGCSSIVVSC</sequence>
<dbReference type="Gene3D" id="1.25.40.10">
    <property type="entry name" value="Tetratricopeptide repeat domain"/>
    <property type="match status" value="4"/>
</dbReference>
<dbReference type="InterPro" id="IPR046960">
    <property type="entry name" value="PPR_At4g14850-like_plant"/>
</dbReference>
<feature type="repeat" description="PPR" evidence="3">
    <location>
        <begin position="230"/>
        <end position="264"/>
    </location>
</feature>
<dbReference type="FunFam" id="1.25.40.10:FF:000927">
    <property type="entry name" value="Pentatricopeptide repeat-containing protein"/>
    <property type="match status" value="1"/>
</dbReference>
<keyword evidence="6" id="KW-1185">Reference proteome</keyword>
<feature type="repeat" description="PPR" evidence="3">
    <location>
        <begin position="426"/>
        <end position="460"/>
    </location>
</feature>
<dbReference type="InterPro" id="IPR002885">
    <property type="entry name" value="PPR_rpt"/>
</dbReference>
<dbReference type="Pfam" id="PF13041">
    <property type="entry name" value="PPR_2"/>
    <property type="match status" value="2"/>
</dbReference>
<evidence type="ECO:0000313" key="6">
    <source>
        <dbReference type="Proteomes" id="UP000275267"/>
    </source>
</evidence>
<keyword evidence="1" id="KW-0677">Repeat</keyword>
<name>A0A3L6QVI8_PANMI</name>
<dbReference type="AlphaFoldDB" id="A0A3L6QVI8"/>
<feature type="region of interest" description="Disordered" evidence="4">
    <location>
        <begin position="1"/>
        <end position="26"/>
    </location>
</feature>
<dbReference type="OrthoDB" id="185373at2759"/>
<organism evidence="5 6">
    <name type="scientific">Panicum miliaceum</name>
    <name type="common">Proso millet</name>
    <name type="synonym">Broomcorn millet</name>
    <dbReference type="NCBI Taxonomy" id="4540"/>
    <lineage>
        <taxon>Eukaryota</taxon>
        <taxon>Viridiplantae</taxon>
        <taxon>Streptophyta</taxon>
        <taxon>Embryophyta</taxon>
        <taxon>Tracheophyta</taxon>
        <taxon>Spermatophyta</taxon>
        <taxon>Magnoliopsida</taxon>
        <taxon>Liliopsida</taxon>
        <taxon>Poales</taxon>
        <taxon>Poaceae</taxon>
        <taxon>PACMAD clade</taxon>
        <taxon>Panicoideae</taxon>
        <taxon>Panicodae</taxon>
        <taxon>Paniceae</taxon>
        <taxon>Panicinae</taxon>
        <taxon>Panicum</taxon>
        <taxon>Panicum sect. Panicum</taxon>
    </lineage>
</organism>
<accession>A0A3L6QVI8</accession>
<protein>
    <recommendedName>
        <fullName evidence="7">Pentatricopeptide repeat-containing protein</fullName>
    </recommendedName>
</protein>
<evidence type="ECO:0000256" key="4">
    <source>
        <dbReference type="SAM" id="MobiDB-lite"/>
    </source>
</evidence>
<dbReference type="GO" id="GO:0009451">
    <property type="term" value="P:RNA modification"/>
    <property type="evidence" value="ECO:0007669"/>
    <property type="project" value="InterPro"/>
</dbReference>
<dbReference type="FunFam" id="1.25.40.10:FF:001077">
    <property type="entry name" value="Pentatricopeptide repeat-containing protein"/>
    <property type="match status" value="1"/>
</dbReference>
<dbReference type="InterPro" id="IPR011990">
    <property type="entry name" value="TPR-like_helical_dom_sf"/>
</dbReference>
<dbReference type="EMBL" id="PQIB02000011">
    <property type="protein sequence ID" value="RLM87274.1"/>
    <property type="molecule type" value="Genomic_DNA"/>
</dbReference>
<dbReference type="NCBIfam" id="TIGR00756">
    <property type="entry name" value="PPR"/>
    <property type="match status" value="4"/>
</dbReference>
<gene>
    <name evidence="5" type="ORF">C2845_PM04G28700</name>
</gene>
<keyword evidence="2" id="KW-0809">Transit peptide</keyword>
<dbReference type="STRING" id="4540.A0A3L6QVI8"/>
<reference evidence="6" key="1">
    <citation type="journal article" date="2019" name="Nat. Commun.">
        <title>The genome of broomcorn millet.</title>
        <authorList>
            <person name="Zou C."/>
            <person name="Miki D."/>
            <person name="Li D."/>
            <person name="Tang Q."/>
            <person name="Xiao L."/>
            <person name="Rajput S."/>
            <person name="Deng P."/>
            <person name="Jia W."/>
            <person name="Huang R."/>
            <person name="Zhang M."/>
            <person name="Sun Y."/>
            <person name="Hu J."/>
            <person name="Fu X."/>
            <person name="Schnable P.S."/>
            <person name="Li F."/>
            <person name="Zhang H."/>
            <person name="Feng B."/>
            <person name="Zhu X."/>
            <person name="Liu R."/>
            <person name="Schnable J.C."/>
            <person name="Zhu J.-K."/>
            <person name="Zhang H."/>
        </authorList>
    </citation>
    <scope>NUCLEOTIDE SEQUENCE [LARGE SCALE GENOMIC DNA]</scope>
</reference>
<dbReference type="Proteomes" id="UP000275267">
    <property type="component" value="Unassembled WGS sequence"/>
</dbReference>
<dbReference type="Pfam" id="PF20431">
    <property type="entry name" value="E_motif"/>
    <property type="match status" value="1"/>
</dbReference>
<feature type="repeat" description="PPR" evidence="3">
    <location>
        <begin position="325"/>
        <end position="359"/>
    </location>
</feature>
<evidence type="ECO:0000256" key="1">
    <source>
        <dbReference type="ARBA" id="ARBA00022737"/>
    </source>
</evidence>
<evidence type="ECO:0008006" key="7">
    <source>
        <dbReference type="Google" id="ProtNLM"/>
    </source>
</evidence>
<dbReference type="PANTHER" id="PTHR47926">
    <property type="entry name" value="PENTATRICOPEPTIDE REPEAT-CONTAINING PROTEIN"/>
    <property type="match status" value="1"/>
</dbReference>
<comment type="caution">
    <text evidence="5">The sequence shown here is derived from an EMBL/GenBank/DDBJ whole genome shotgun (WGS) entry which is preliminary data.</text>
</comment>
<dbReference type="PANTHER" id="PTHR47926:SF490">
    <property type="entry name" value="REPEAT-LIKE SUPERFAMILY PROTEIN, PUTATIVE-RELATED"/>
    <property type="match status" value="1"/>
</dbReference>
<dbReference type="GO" id="GO:0003723">
    <property type="term" value="F:RNA binding"/>
    <property type="evidence" value="ECO:0007669"/>
    <property type="project" value="InterPro"/>
</dbReference>
<proteinExistence type="predicted"/>